<accession>A0A4R1B9Q6</accession>
<evidence type="ECO:0000313" key="10">
    <source>
        <dbReference type="EMBL" id="TCJ13655.1"/>
    </source>
</evidence>
<dbReference type="AlphaFoldDB" id="A0A4R1B9Q6"/>
<feature type="domain" description="Peptidase M14" evidence="9">
    <location>
        <begin position="43"/>
        <end position="335"/>
    </location>
</feature>
<name>A0A4R1B9Q6_9ACTN</name>
<dbReference type="PANTHER" id="PTHR11705">
    <property type="entry name" value="PROTEASE FAMILY M14 CARBOXYPEPTIDASE A,B"/>
    <property type="match status" value="1"/>
</dbReference>
<dbReference type="EMBL" id="SKBU01000038">
    <property type="protein sequence ID" value="TCJ13655.1"/>
    <property type="molecule type" value="Genomic_DNA"/>
</dbReference>
<evidence type="ECO:0000256" key="2">
    <source>
        <dbReference type="ARBA" id="ARBA00005988"/>
    </source>
</evidence>
<dbReference type="SMART" id="SM00631">
    <property type="entry name" value="Zn_pept"/>
    <property type="match status" value="1"/>
</dbReference>
<dbReference type="Gene3D" id="3.40.630.10">
    <property type="entry name" value="Zn peptidases"/>
    <property type="match status" value="1"/>
</dbReference>
<feature type="chain" id="PRO_5039069609" evidence="8">
    <location>
        <begin position="23"/>
        <end position="780"/>
    </location>
</feature>
<dbReference type="PROSITE" id="PS52035">
    <property type="entry name" value="PEPTIDASE_M14"/>
    <property type="match status" value="1"/>
</dbReference>
<dbReference type="GO" id="GO:0006508">
    <property type="term" value="P:proteolysis"/>
    <property type="evidence" value="ECO:0007669"/>
    <property type="project" value="UniProtKB-KW"/>
</dbReference>
<comment type="similarity">
    <text evidence="2 7">Belongs to the peptidase M14 family.</text>
</comment>
<keyword evidence="5" id="KW-0862">Zinc</keyword>
<dbReference type="SUPFAM" id="SSF52317">
    <property type="entry name" value="Class I glutamine amidotransferase-like"/>
    <property type="match status" value="1"/>
</dbReference>
<evidence type="ECO:0000313" key="11">
    <source>
        <dbReference type="Proteomes" id="UP000295244"/>
    </source>
</evidence>
<gene>
    <name evidence="10" type="ORF">E0L93_14655</name>
</gene>
<comment type="cofactor">
    <cofactor evidence="1">
        <name>Zn(2+)</name>
        <dbReference type="ChEBI" id="CHEBI:29105"/>
    </cofactor>
</comment>
<dbReference type="InterPro" id="IPR029062">
    <property type="entry name" value="Class_I_gatase-like"/>
</dbReference>
<keyword evidence="8" id="KW-0732">Signal</keyword>
<feature type="active site" description="Proton donor/acceptor" evidence="7">
    <location>
        <position position="300"/>
    </location>
</feature>
<dbReference type="RefSeq" id="WP_132692823.1">
    <property type="nucleotide sequence ID" value="NZ_SKBU01000038.1"/>
</dbReference>
<evidence type="ECO:0000259" key="9">
    <source>
        <dbReference type="PROSITE" id="PS52035"/>
    </source>
</evidence>
<keyword evidence="4" id="KW-0378">Hydrolase</keyword>
<dbReference type="SUPFAM" id="SSF53187">
    <property type="entry name" value="Zn-dependent exopeptidases"/>
    <property type="match status" value="1"/>
</dbReference>
<keyword evidence="11" id="KW-1185">Reference proteome</keyword>
<reference evidence="10 11" key="1">
    <citation type="submission" date="2019-03" db="EMBL/GenBank/DDBJ databases">
        <title>Whole genome sequence of a novel Rubrobacter taiwanensis strain, isolated from Yellowstone National Park.</title>
        <authorList>
            <person name="Freed S."/>
            <person name="Ramaley R.F."/>
            <person name="Kyndt J.A."/>
        </authorList>
    </citation>
    <scope>NUCLEOTIDE SEQUENCE [LARGE SCALE GENOMIC DNA]</scope>
    <source>
        <strain evidence="10 11">Yellowstone</strain>
    </source>
</reference>
<evidence type="ECO:0000256" key="5">
    <source>
        <dbReference type="ARBA" id="ARBA00022833"/>
    </source>
</evidence>
<comment type="caution">
    <text evidence="10">The sequence shown here is derived from an EMBL/GenBank/DDBJ whole genome shotgun (WGS) entry which is preliminary data.</text>
</comment>
<sequence length="780" mass="85684">MRRGAAVLLVLAVAVFGTALPAAGQQGAWWNTVPEENRDLPPGLVAYHEIGPKLREIERRSNRVQVEVIGQSVQGRDLYLVTVSDPRSFGKFGRYKALRNTMLRDPERARRMAAEFEDFKVPFFVNASIHGDEWEGVDASLRLIERLAFSDDPETRKILANTVVLFNVSQNPDGRVLGTRANANGFDVNRDFITLSQPESRLTVEQILEWHPMVFLDLHGYVNPYLIEPATPPHNPNYEYDLYIKWALDQAEAMEEALQREMGLGAVIPFRDWEDGWDDWPPIFTPMYAMYHGAYAHTLESPFRVNRSDVNLPPGERQRRAELNVRSHMTTVWASLLFASENRREMVRDQIEVFRRGWLGEPQVPIGDTYGEQHEFLAEFPEAYVIPAGESQRSLSAAAGLVNHLLDNGIEVERAARPFSAGGETYPAGSYVVRMQQPKRGLANTILEPGWDITEVVPVMYDISAWSHALLWGATVDVIPKGTPLSASTRPVTRHERAQGSVAGGPTPYYELLVNSPAAVRAVNHLLQSGIELQRSDDGRVFVPSAARTEVQRLARDEGLTFAAAAPDAAEPLDAVRVAGAISDEEYFVLTNLGFEVDRISTSVLNGGFQLDEYDVLFVSTGLNYVALNGAARAEVDEFLSSGGGLVARGAVGARFNRDAGVLDVSYATGPSRANGIVRVENAADSPVTSTAPTHGFVYAPLWFTDPGAGVEVSQRFAGGDFFVAGHWTGQENAAGRISAVHGTSAAGGRAVLFGTDPLFRAHPRGLFPQAAHALWWAAN</sequence>
<dbReference type="Proteomes" id="UP000295244">
    <property type="component" value="Unassembled WGS sequence"/>
</dbReference>
<dbReference type="Pfam" id="PF00246">
    <property type="entry name" value="Peptidase_M14"/>
    <property type="match status" value="1"/>
</dbReference>
<dbReference type="GO" id="GO:0008270">
    <property type="term" value="F:zinc ion binding"/>
    <property type="evidence" value="ECO:0007669"/>
    <property type="project" value="InterPro"/>
</dbReference>
<keyword evidence="3" id="KW-0645">Protease</keyword>
<dbReference type="OrthoDB" id="9758209at2"/>
<dbReference type="PANTHER" id="PTHR11705:SF143">
    <property type="entry name" value="SLL0236 PROTEIN"/>
    <property type="match status" value="1"/>
</dbReference>
<proteinExistence type="inferred from homology"/>
<keyword evidence="6" id="KW-0482">Metalloprotease</keyword>
<dbReference type="GO" id="GO:0005615">
    <property type="term" value="C:extracellular space"/>
    <property type="evidence" value="ECO:0007669"/>
    <property type="project" value="TreeGrafter"/>
</dbReference>
<dbReference type="InterPro" id="IPR000834">
    <property type="entry name" value="Peptidase_M14"/>
</dbReference>
<evidence type="ECO:0000256" key="4">
    <source>
        <dbReference type="ARBA" id="ARBA00022801"/>
    </source>
</evidence>
<evidence type="ECO:0000256" key="7">
    <source>
        <dbReference type="PROSITE-ProRule" id="PRU01379"/>
    </source>
</evidence>
<dbReference type="GO" id="GO:0004181">
    <property type="term" value="F:metallocarboxypeptidase activity"/>
    <property type="evidence" value="ECO:0007669"/>
    <property type="project" value="InterPro"/>
</dbReference>
<feature type="signal peptide" evidence="8">
    <location>
        <begin position="1"/>
        <end position="22"/>
    </location>
</feature>
<organism evidence="10 11">
    <name type="scientific">Rubrobacter taiwanensis</name>
    <dbReference type="NCBI Taxonomy" id="185139"/>
    <lineage>
        <taxon>Bacteria</taxon>
        <taxon>Bacillati</taxon>
        <taxon>Actinomycetota</taxon>
        <taxon>Rubrobacteria</taxon>
        <taxon>Rubrobacterales</taxon>
        <taxon>Rubrobacteraceae</taxon>
        <taxon>Rubrobacter</taxon>
    </lineage>
</organism>
<evidence type="ECO:0000256" key="1">
    <source>
        <dbReference type="ARBA" id="ARBA00001947"/>
    </source>
</evidence>
<evidence type="ECO:0000256" key="8">
    <source>
        <dbReference type="SAM" id="SignalP"/>
    </source>
</evidence>
<evidence type="ECO:0000256" key="3">
    <source>
        <dbReference type="ARBA" id="ARBA00022670"/>
    </source>
</evidence>
<evidence type="ECO:0000256" key="6">
    <source>
        <dbReference type="ARBA" id="ARBA00023049"/>
    </source>
</evidence>
<protein>
    <submittedName>
        <fullName evidence="10">Peptidase M28</fullName>
    </submittedName>
</protein>